<dbReference type="CDD" id="cd00056">
    <property type="entry name" value="ENDO3c"/>
    <property type="match status" value="1"/>
</dbReference>
<dbReference type="GO" id="GO:0006289">
    <property type="term" value="P:nucleotide-excision repair"/>
    <property type="evidence" value="ECO:0007669"/>
    <property type="project" value="TreeGrafter"/>
</dbReference>
<keyword evidence="18" id="KW-1185">Reference proteome</keyword>
<evidence type="ECO:0000256" key="7">
    <source>
        <dbReference type="ARBA" id="ARBA00022946"/>
    </source>
</evidence>
<evidence type="ECO:0000256" key="5">
    <source>
        <dbReference type="ARBA" id="ARBA00022763"/>
    </source>
</evidence>
<dbReference type="InterPro" id="IPR004035">
    <property type="entry name" value="Endouclease-III_FeS-bd_BS"/>
</dbReference>
<dbReference type="EC" id="4.2.99.18" evidence="14"/>
<dbReference type="GO" id="GO:0051539">
    <property type="term" value="F:4 iron, 4 sulfur cluster binding"/>
    <property type="evidence" value="ECO:0007669"/>
    <property type="project" value="UniProtKB-KW"/>
</dbReference>
<dbReference type="InterPro" id="IPR011257">
    <property type="entry name" value="DNA_glycosylase"/>
</dbReference>
<keyword evidence="5 14" id="KW-0227">DNA damage</keyword>
<dbReference type="GO" id="GO:0003677">
    <property type="term" value="F:DNA binding"/>
    <property type="evidence" value="ECO:0007669"/>
    <property type="project" value="UniProtKB-UniRule"/>
</dbReference>
<dbReference type="PANTHER" id="PTHR43286">
    <property type="entry name" value="ENDONUCLEASE III-LIKE PROTEIN 1"/>
    <property type="match status" value="1"/>
</dbReference>
<gene>
    <name evidence="14" type="primary">NTH1</name>
</gene>
<dbReference type="HAMAP" id="MF_03183">
    <property type="entry name" value="Endonuclease_III_Nth"/>
    <property type="match status" value="1"/>
</dbReference>
<feature type="compositionally biased region" description="Polar residues" evidence="15">
    <location>
        <begin position="57"/>
        <end position="72"/>
    </location>
</feature>
<dbReference type="AlphaFoldDB" id="A0A914B1I8"/>
<keyword evidence="11 14" id="KW-0456">Lyase</keyword>
<dbReference type="InterPro" id="IPR000445">
    <property type="entry name" value="HhH_motif"/>
</dbReference>
<dbReference type="PROSITE" id="PS01155">
    <property type="entry name" value="ENDONUCLEASE_III_2"/>
    <property type="match status" value="1"/>
</dbReference>
<name>A0A914B1I8_PATMI</name>
<evidence type="ECO:0000256" key="10">
    <source>
        <dbReference type="ARBA" id="ARBA00023204"/>
    </source>
</evidence>
<dbReference type="GO" id="GO:0000703">
    <property type="term" value="F:oxidized pyrimidine nucleobase lesion DNA N-glycosylase activity"/>
    <property type="evidence" value="ECO:0007669"/>
    <property type="project" value="UniProtKB-UniRule"/>
</dbReference>
<dbReference type="EnsemblMetazoa" id="XM_038213731.1">
    <property type="protein sequence ID" value="XP_038069659.1"/>
    <property type="gene ID" value="LOC119738775"/>
</dbReference>
<evidence type="ECO:0000259" key="16">
    <source>
        <dbReference type="SMART" id="SM00478"/>
    </source>
</evidence>
<dbReference type="GO" id="GO:0006285">
    <property type="term" value="P:base-excision repair, AP site formation"/>
    <property type="evidence" value="ECO:0007669"/>
    <property type="project" value="UniProtKB-UniRule"/>
</dbReference>
<evidence type="ECO:0000256" key="9">
    <source>
        <dbReference type="ARBA" id="ARBA00023014"/>
    </source>
</evidence>
<dbReference type="Pfam" id="PF00730">
    <property type="entry name" value="HhH-GPD"/>
    <property type="match status" value="1"/>
</dbReference>
<evidence type="ECO:0000256" key="4">
    <source>
        <dbReference type="ARBA" id="ARBA00022723"/>
    </source>
</evidence>
<keyword evidence="10 14" id="KW-0234">DNA repair</keyword>
<evidence type="ECO:0000256" key="6">
    <source>
        <dbReference type="ARBA" id="ARBA00022801"/>
    </source>
</evidence>
<keyword evidence="8" id="KW-0408">Iron</keyword>
<dbReference type="InterPro" id="IPR003651">
    <property type="entry name" value="Endonuclease3_FeS-loop_motif"/>
</dbReference>
<evidence type="ECO:0000256" key="11">
    <source>
        <dbReference type="ARBA" id="ARBA00023239"/>
    </source>
</evidence>
<dbReference type="GO" id="GO:0140078">
    <property type="term" value="F:class I DNA-(apurinic or apyrimidinic site) endonuclease activity"/>
    <property type="evidence" value="ECO:0007669"/>
    <property type="project" value="UniProtKB-EC"/>
</dbReference>
<comment type="function">
    <text evidence="14">Bifunctional DNA N-glycosylase with associated apurinic/apyrimidinic (AP) lyase function that catalyzes the first step in base excision repair (BER), the primary repair pathway for the repair of oxidative DNA damage. The DNA N-glycosylase activity releases the damaged DNA base from DNA by cleaving the N-glycosidic bond, leaving an AP site. The AP lyase activity cleaves the phosphodiester bond 3' to the AP site by a beta-elimination. Primarily recognizes and repairs oxidative base damage of pyrimidines.</text>
</comment>
<keyword evidence="4" id="KW-0479">Metal-binding</keyword>
<feature type="region of interest" description="Disordered" evidence="15">
    <location>
        <begin position="53"/>
        <end position="148"/>
    </location>
</feature>
<accession>A0A914B1I8</accession>
<keyword evidence="9" id="KW-0411">Iron-sulfur</keyword>
<organism evidence="17 18">
    <name type="scientific">Patiria miniata</name>
    <name type="common">Bat star</name>
    <name type="synonym">Asterina miniata</name>
    <dbReference type="NCBI Taxonomy" id="46514"/>
    <lineage>
        <taxon>Eukaryota</taxon>
        <taxon>Metazoa</taxon>
        <taxon>Echinodermata</taxon>
        <taxon>Eleutherozoa</taxon>
        <taxon>Asterozoa</taxon>
        <taxon>Asteroidea</taxon>
        <taxon>Valvatacea</taxon>
        <taxon>Valvatida</taxon>
        <taxon>Asterinidae</taxon>
        <taxon>Patiria</taxon>
    </lineage>
</organism>
<dbReference type="EC" id="3.2.2.-" evidence="14"/>
<proteinExistence type="inferred from homology"/>
<keyword evidence="14" id="KW-0539">Nucleus</keyword>
<dbReference type="GO" id="GO:0046872">
    <property type="term" value="F:metal ion binding"/>
    <property type="evidence" value="ECO:0007669"/>
    <property type="project" value="UniProtKB-KW"/>
</dbReference>
<dbReference type="PANTHER" id="PTHR43286:SF1">
    <property type="entry name" value="ENDONUCLEASE III-LIKE PROTEIN 1"/>
    <property type="match status" value="1"/>
</dbReference>
<evidence type="ECO:0000256" key="13">
    <source>
        <dbReference type="ARBA" id="ARBA00044632"/>
    </source>
</evidence>
<dbReference type="GO" id="GO:0005634">
    <property type="term" value="C:nucleus"/>
    <property type="evidence" value="ECO:0007669"/>
    <property type="project" value="UniProtKB-SubCell"/>
</dbReference>
<dbReference type="SUPFAM" id="SSF48150">
    <property type="entry name" value="DNA-glycosylase"/>
    <property type="match status" value="1"/>
</dbReference>
<comment type="subcellular location">
    <subcellularLocation>
        <location evidence="14">Nucleus</location>
    </subcellularLocation>
    <subcellularLocation>
        <location evidence="14">Mitochondrion</location>
    </subcellularLocation>
</comment>
<evidence type="ECO:0000256" key="8">
    <source>
        <dbReference type="ARBA" id="ARBA00023004"/>
    </source>
</evidence>
<dbReference type="FunFam" id="1.10.1670.10:FF:000003">
    <property type="entry name" value="Endonuclease III homolog"/>
    <property type="match status" value="1"/>
</dbReference>
<feature type="compositionally biased region" description="Basic and acidic residues" evidence="15">
    <location>
        <begin position="119"/>
        <end position="148"/>
    </location>
</feature>
<comment type="caution">
    <text evidence="14">Lacks conserved residue(s) required for the propagation of feature annotation.</text>
</comment>
<sequence>MFLSRPNVAVSIYGGILSKKNLFSLALKMSSKTASASPYFQDVKRLTRSQAKLILGSQDQPSVVSSSRTSATETRKPQISKLKRPHVPVRYESRTTSRPPPKKVLSNSAKPSKPRKATLKFDPEADMKTDDANADKQKDEDFKEKSQAKGWEPVRWKETLDFIREMRKEKDAPVDSMGAEKIGDHDAAPEVFRYHVLLSLLLSSQTKDQVTSAAMMALRNHGCTVDNILKTSDQKIGELIYPVGFWKKKIDYIKRTSQVLKDKYNGDIPATLEGLVKLPGIGPKMAHIIMDVGWNKVTGIGVDTHVHRITNRLKWVKKPTTVPEDTRKGLEDWLPRELWSEVNVLLVGFGQQTCLPVNPRCSECLCKDLCPYGRSALRYGSPKRKEASPKKK</sequence>
<dbReference type="InterPro" id="IPR023170">
    <property type="entry name" value="HhH_base_excis_C"/>
</dbReference>
<dbReference type="SMART" id="SM00478">
    <property type="entry name" value="ENDO3c"/>
    <property type="match status" value="1"/>
</dbReference>
<keyword evidence="6 14" id="KW-0378">Hydrolase</keyword>
<evidence type="ECO:0000256" key="12">
    <source>
        <dbReference type="ARBA" id="ARBA00023295"/>
    </source>
</evidence>
<evidence type="ECO:0000313" key="18">
    <source>
        <dbReference type="Proteomes" id="UP000887568"/>
    </source>
</evidence>
<dbReference type="InterPro" id="IPR004036">
    <property type="entry name" value="Endonuclease-III-like_CS2"/>
</dbReference>
<keyword evidence="3" id="KW-0004">4Fe-4S</keyword>
<dbReference type="InterPro" id="IPR030841">
    <property type="entry name" value="NTH1"/>
</dbReference>
<dbReference type="InterPro" id="IPR003265">
    <property type="entry name" value="HhH-GPD_domain"/>
</dbReference>
<dbReference type="SMART" id="SM00525">
    <property type="entry name" value="FES"/>
    <property type="match status" value="1"/>
</dbReference>
<dbReference type="Proteomes" id="UP000887568">
    <property type="component" value="Unplaced"/>
</dbReference>
<dbReference type="OrthoDB" id="2099276at2759"/>
<dbReference type="FunFam" id="1.10.340.30:FF:000005">
    <property type="entry name" value="Endonuclease III-like protein 1"/>
    <property type="match status" value="1"/>
</dbReference>
<evidence type="ECO:0000256" key="14">
    <source>
        <dbReference type="HAMAP-Rule" id="MF_03183"/>
    </source>
</evidence>
<dbReference type="OMA" id="PSHWREM"/>
<dbReference type="PROSITE" id="PS00764">
    <property type="entry name" value="ENDONUCLEASE_III_1"/>
    <property type="match status" value="1"/>
</dbReference>
<dbReference type="Gene3D" id="1.10.340.30">
    <property type="entry name" value="Hypothetical protein, domain 2"/>
    <property type="match status" value="1"/>
</dbReference>
<comment type="catalytic activity">
    <reaction evidence="13 14">
        <text>2'-deoxyribonucleotide-(2'-deoxyribose 5'-phosphate)-2'-deoxyribonucleotide-DNA = a 3'-end 2'-deoxyribonucleotide-(2,3-dehydro-2,3-deoxyribose 5'-phosphate)-DNA + a 5'-end 5'-phospho-2'-deoxyribonucleoside-DNA + H(+)</text>
        <dbReference type="Rhea" id="RHEA:66592"/>
        <dbReference type="Rhea" id="RHEA-COMP:13180"/>
        <dbReference type="Rhea" id="RHEA-COMP:16897"/>
        <dbReference type="Rhea" id="RHEA-COMP:17067"/>
        <dbReference type="ChEBI" id="CHEBI:15378"/>
        <dbReference type="ChEBI" id="CHEBI:136412"/>
        <dbReference type="ChEBI" id="CHEBI:157695"/>
        <dbReference type="ChEBI" id="CHEBI:167181"/>
        <dbReference type="EC" id="4.2.99.18"/>
    </reaction>
</comment>
<dbReference type="Pfam" id="PF00633">
    <property type="entry name" value="HHH"/>
    <property type="match status" value="1"/>
</dbReference>
<evidence type="ECO:0000256" key="1">
    <source>
        <dbReference type="ARBA" id="ARBA00001966"/>
    </source>
</evidence>
<reference evidence="17" key="1">
    <citation type="submission" date="2022-11" db="UniProtKB">
        <authorList>
            <consortium name="EnsemblMetazoa"/>
        </authorList>
    </citation>
    <scope>IDENTIFICATION</scope>
</reference>
<comment type="similarity">
    <text evidence="2 14">Belongs to the Nth/MutY family.</text>
</comment>
<comment type="cofactor">
    <cofactor evidence="1">
        <name>[4Fe-4S] cluster</name>
        <dbReference type="ChEBI" id="CHEBI:49883"/>
    </cofactor>
</comment>
<protein>
    <recommendedName>
        <fullName evidence="14">Endonuclease III homolog</fullName>
        <ecNumber evidence="14">3.2.2.-</ecNumber>
        <ecNumber evidence="14">4.2.99.18</ecNumber>
    </recommendedName>
    <alternativeName>
        <fullName evidence="14">Bifunctional DNA N-glycosylase/DNA-(apurinic or apyrimidinic site) lyase</fullName>
        <shortName evidence="14">DNA glycosylase/AP lyase</shortName>
    </alternativeName>
</protein>
<feature type="domain" description="HhH-GPD" evidence="16">
    <location>
        <begin position="202"/>
        <end position="352"/>
    </location>
</feature>
<evidence type="ECO:0000313" key="17">
    <source>
        <dbReference type="EnsemblMetazoa" id="XP_038069659.1"/>
    </source>
</evidence>
<keyword evidence="12 14" id="KW-0326">Glycosidase</keyword>
<dbReference type="Gene3D" id="1.10.1670.10">
    <property type="entry name" value="Helix-hairpin-Helix base-excision DNA repair enzymes (C-terminal)"/>
    <property type="match status" value="1"/>
</dbReference>
<dbReference type="GO" id="GO:0005739">
    <property type="term" value="C:mitochondrion"/>
    <property type="evidence" value="ECO:0007669"/>
    <property type="project" value="UniProtKB-SubCell"/>
</dbReference>
<keyword evidence="7" id="KW-0809">Transit peptide</keyword>
<evidence type="ECO:0000256" key="3">
    <source>
        <dbReference type="ARBA" id="ARBA00022485"/>
    </source>
</evidence>
<evidence type="ECO:0000256" key="2">
    <source>
        <dbReference type="ARBA" id="ARBA00008343"/>
    </source>
</evidence>
<keyword evidence="14" id="KW-0496">Mitochondrion</keyword>
<evidence type="ECO:0000256" key="15">
    <source>
        <dbReference type="SAM" id="MobiDB-lite"/>
    </source>
</evidence>